<organism evidence="12 13">
    <name type="scientific">Lactiplantibacillus paraplantarum</name>
    <dbReference type="NCBI Taxonomy" id="60520"/>
    <lineage>
        <taxon>Bacteria</taxon>
        <taxon>Bacillati</taxon>
        <taxon>Bacillota</taxon>
        <taxon>Bacilli</taxon>
        <taxon>Lactobacillales</taxon>
        <taxon>Lactobacillaceae</taxon>
        <taxon>Lactiplantibacillus</taxon>
    </lineage>
</organism>
<comment type="similarity">
    <text evidence="2">Belongs to the serine-aspartate repeat-containing protein (SDr) family.</text>
</comment>
<dbReference type="Pfam" id="PF05737">
    <property type="entry name" value="Collagen_bind"/>
    <property type="match status" value="1"/>
</dbReference>
<dbReference type="PANTHER" id="PTHR36108:SF13">
    <property type="entry name" value="COLOSSIN-B-RELATED"/>
    <property type="match status" value="1"/>
</dbReference>
<dbReference type="GO" id="GO:0005518">
    <property type="term" value="F:collagen binding"/>
    <property type="evidence" value="ECO:0007669"/>
    <property type="project" value="InterPro"/>
</dbReference>
<dbReference type="Pfam" id="PF17802">
    <property type="entry name" value="SpaA"/>
    <property type="match status" value="2"/>
</dbReference>
<evidence type="ECO:0000256" key="6">
    <source>
        <dbReference type="ARBA" id="ARBA00023088"/>
    </source>
</evidence>
<dbReference type="Gene3D" id="2.60.40.740">
    <property type="match status" value="1"/>
</dbReference>
<feature type="domain" description="SDR-like Ig" evidence="11">
    <location>
        <begin position="57"/>
        <end position="144"/>
    </location>
</feature>
<proteinExistence type="inferred from homology"/>
<keyword evidence="8" id="KW-1133">Transmembrane helix</keyword>
<name>A0AAD0TNL5_9LACO</name>
<dbReference type="Proteomes" id="UP000277896">
    <property type="component" value="Chromosome"/>
</dbReference>
<accession>A0AAD0TNL5</accession>
<feature type="domain" description="SpaA-like prealbumin fold" evidence="10">
    <location>
        <begin position="394"/>
        <end position="479"/>
    </location>
</feature>
<evidence type="ECO:0000259" key="11">
    <source>
        <dbReference type="Pfam" id="PF17961"/>
    </source>
</evidence>
<keyword evidence="4" id="KW-0964">Secreted</keyword>
<comment type="subcellular location">
    <subcellularLocation>
        <location evidence="1">Secreted</location>
        <location evidence="1">Cell wall</location>
        <topology evidence="1">Peptidoglycan-anchor</topology>
    </subcellularLocation>
</comment>
<evidence type="ECO:0000259" key="10">
    <source>
        <dbReference type="Pfam" id="PF17802"/>
    </source>
</evidence>
<feature type="region of interest" description="Disordered" evidence="7">
    <location>
        <begin position="479"/>
        <end position="607"/>
    </location>
</feature>
<dbReference type="Gene3D" id="2.60.40.1280">
    <property type="match status" value="1"/>
</dbReference>
<dbReference type="Gene3D" id="2.60.40.10">
    <property type="entry name" value="Immunoglobulins"/>
    <property type="match status" value="2"/>
</dbReference>
<dbReference type="RefSeq" id="WP_056988589.1">
    <property type="nucleotide sequence ID" value="NZ_BJZG01000054.1"/>
</dbReference>
<evidence type="ECO:0000313" key="12">
    <source>
        <dbReference type="EMBL" id="AYJ38356.1"/>
    </source>
</evidence>
<feature type="domain" description="SpaA-like prealbumin fold" evidence="10">
    <location>
        <begin position="298"/>
        <end position="381"/>
    </location>
</feature>
<dbReference type="Pfam" id="PF17961">
    <property type="entry name" value="Big_8"/>
    <property type="match status" value="1"/>
</dbReference>
<keyword evidence="3" id="KW-0134">Cell wall</keyword>
<sequence length="633" mass="65938">MRVKLFSVLLGLLTVLATVLVLGRTVKADVIPATGLTGSAAVVTDRDGKVITDTSTLSKWEDFTVKYDWSVRDGQPIAAGDTATVELPAGTVAPVDLSFPLKDDNGRVVGNFTIKAGETSGVITFNEALAQTGTNRAGVLQFYVKGTADSDVHFDWKLNKIGWIGSYDEQGLPATLTWNIAFNPTGQNVGTVVVNDTLGPNQSYIPGSVVAQTGSYNNAGNFVQSGTIVPKVVVNGNQLTFTFSNVTTAVNMVYNSKLTKVTEGSNNWNNSASMNGTTVSGNVSYGGNGTGNGDNQLGSVTLTKQDATTKAALSGAEYQLLDSTGEVIQSGLTTDENGDINITDLIPGHYQFVETKAPTGYTLNSTPIDFTIDADTVTTPVKVAQFDEKAVVTGSVILTKTAANDGQALAGATYDLKDAAGQTIRHGLVTNTLGQIQIDELAPGRYQFVETKAPAGYELNQTPLDFTIVNGQTAAVTVKATDQPEQPGTTAPEQPGTTEPEQPGTTEPEQPGTTEPEQPGTTAPEQPGTTEPEQPGTTAPEQPGTTTPEQPGTTTGQPAGPDNGASDASASIPNGHNQVSSNGHGTLGLPADQAGQTSQATTLPQTNESHQSLIIAVLGLALLLLMIVWVPFK</sequence>
<evidence type="ECO:0000256" key="4">
    <source>
        <dbReference type="ARBA" id="ARBA00022525"/>
    </source>
</evidence>
<dbReference type="InterPro" id="IPR011252">
    <property type="entry name" value="Fibrogen-bd_dom1"/>
</dbReference>
<evidence type="ECO:0000256" key="5">
    <source>
        <dbReference type="ARBA" id="ARBA00022729"/>
    </source>
</evidence>
<reference evidence="12 13" key="1">
    <citation type="submission" date="2018-10" db="EMBL/GenBank/DDBJ databases">
        <title>Genome seuquencing of Lactobacillus species.</title>
        <authorList>
            <person name="Baek C."/>
            <person name="Yi H."/>
        </authorList>
    </citation>
    <scope>NUCLEOTIDE SEQUENCE [LARGE SCALE GENOMIC DNA]</scope>
    <source>
        <strain evidence="12 13">DSM 10667</strain>
    </source>
</reference>
<keyword evidence="8" id="KW-0812">Transmembrane</keyword>
<keyword evidence="8" id="KW-0472">Membrane</keyword>
<feature type="compositionally biased region" description="Low complexity" evidence="7">
    <location>
        <begin position="486"/>
        <end position="561"/>
    </location>
</feature>
<feature type="compositionally biased region" description="Polar residues" evidence="7">
    <location>
        <begin position="566"/>
        <end position="584"/>
    </location>
</feature>
<feature type="domain" description="Collagen binding" evidence="9">
    <location>
        <begin position="165"/>
        <end position="281"/>
    </location>
</feature>
<evidence type="ECO:0000256" key="2">
    <source>
        <dbReference type="ARBA" id="ARBA00007257"/>
    </source>
</evidence>
<feature type="transmembrane region" description="Helical" evidence="8">
    <location>
        <begin position="613"/>
        <end position="632"/>
    </location>
</feature>
<evidence type="ECO:0000256" key="3">
    <source>
        <dbReference type="ARBA" id="ARBA00022512"/>
    </source>
</evidence>
<keyword evidence="6" id="KW-0572">Peptidoglycan-anchor</keyword>
<dbReference type="SUPFAM" id="SSF49401">
    <property type="entry name" value="Bacterial adhesins"/>
    <property type="match status" value="2"/>
</dbReference>
<evidence type="ECO:0008006" key="14">
    <source>
        <dbReference type="Google" id="ProtNLM"/>
    </source>
</evidence>
<dbReference type="SUPFAM" id="SSF49478">
    <property type="entry name" value="Cna protein B-type domain"/>
    <property type="match status" value="2"/>
</dbReference>
<evidence type="ECO:0000256" key="7">
    <source>
        <dbReference type="SAM" id="MobiDB-lite"/>
    </source>
</evidence>
<feature type="compositionally biased region" description="Polar residues" evidence="7">
    <location>
        <begin position="594"/>
        <end position="607"/>
    </location>
</feature>
<dbReference type="PANTHER" id="PTHR36108">
    <property type="entry name" value="COLOSSIN-B-RELATED"/>
    <property type="match status" value="1"/>
</dbReference>
<evidence type="ECO:0000259" key="9">
    <source>
        <dbReference type="Pfam" id="PF05737"/>
    </source>
</evidence>
<dbReference type="EMBL" id="CP032744">
    <property type="protein sequence ID" value="AYJ38356.1"/>
    <property type="molecule type" value="Genomic_DNA"/>
</dbReference>
<evidence type="ECO:0000256" key="1">
    <source>
        <dbReference type="ARBA" id="ARBA00004168"/>
    </source>
</evidence>
<dbReference type="GO" id="GO:0007155">
    <property type="term" value="P:cell adhesion"/>
    <property type="evidence" value="ECO:0007669"/>
    <property type="project" value="InterPro"/>
</dbReference>
<dbReference type="InterPro" id="IPR041033">
    <property type="entry name" value="SpaA_PFL_dom_1"/>
</dbReference>
<protein>
    <recommendedName>
        <fullName evidence="14">Cell surface protein</fullName>
    </recommendedName>
</protein>
<dbReference type="AlphaFoldDB" id="A0AAD0TNL5"/>
<dbReference type="InterPro" id="IPR041171">
    <property type="entry name" value="SDR_Ig"/>
</dbReference>
<dbReference type="InterPro" id="IPR008456">
    <property type="entry name" value="Collagen-bd_dom"/>
</dbReference>
<evidence type="ECO:0000256" key="8">
    <source>
        <dbReference type="SAM" id="Phobius"/>
    </source>
</evidence>
<evidence type="ECO:0000313" key="13">
    <source>
        <dbReference type="Proteomes" id="UP000277896"/>
    </source>
</evidence>
<keyword evidence="5" id="KW-0732">Signal</keyword>
<dbReference type="InterPro" id="IPR008966">
    <property type="entry name" value="Adhesion_dom_sf"/>
</dbReference>
<gene>
    <name evidence="12" type="ORF">LP667_05840</name>
</gene>
<dbReference type="InterPro" id="IPR013783">
    <property type="entry name" value="Ig-like_fold"/>
</dbReference>